<dbReference type="GO" id="GO:0016757">
    <property type="term" value="F:glycosyltransferase activity"/>
    <property type="evidence" value="ECO:0007669"/>
    <property type="project" value="UniProtKB-KW"/>
</dbReference>
<keyword evidence="3" id="KW-1185">Reference proteome</keyword>
<keyword evidence="2" id="KW-0808">Transferase</keyword>
<organism evidence="2 3">
    <name type="scientific">Aurantiacibacter flavus</name>
    <dbReference type="NCBI Taxonomy" id="3145232"/>
    <lineage>
        <taxon>Bacteria</taxon>
        <taxon>Pseudomonadati</taxon>
        <taxon>Pseudomonadota</taxon>
        <taxon>Alphaproteobacteria</taxon>
        <taxon>Sphingomonadales</taxon>
        <taxon>Erythrobacteraceae</taxon>
        <taxon>Aurantiacibacter</taxon>
    </lineage>
</organism>
<gene>
    <name evidence="2" type="ORF">ABDJ38_12660</name>
</gene>
<dbReference type="Pfam" id="PF04230">
    <property type="entry name" value="PS_pyruv_trans"/>
    <property type="match status" value="1"/>
</dbReference>
<proteinExistence type="predicted"/>
<accession>A0ABV0CZ94</accession>
<protein>
    <submittedName>
        <fullName evidence="2">Polysaccharide pyruvyl transferase family protein</fullName>
        <ecNumber evidence="2">2.4.-.-</ecNumber>
    </submittedName>
</protein>
<dbReference type="EC" id="2.4.-.-" evidence="2"/>
<evidence type="ECO:0000313" key="2">
    <source>
        <dbReference type="EMBL" id="MEN7538026.1"/>
    </source>
</evidence>
<dbReference type="InterPro" id="IPR007345">
    <property type="entry name" value="Polysacch_pyruvyl_Trfase"/>
</dbReference>
<dbReference type="RefSeq" id="WP_346785482.1">
    <property type="nucleotide sequence ID" value="NZ_JBDLBR010000004.1"/>
</dbReference>
<evidence type="ECO:0000313" key="3">
    <source>
        <dbReference type="Proteomes" id="UP001484535"/>
    </source>
</evidence>
<evidence type="ECO:0000259" key="1">
    <source>
        <dbReference type="Pfam" id="PF04230"/>
    </source>
</evidence>
<reference evidence="2 3" key="1">
    <citation type="submission" date="2024-05" db="EMBL/GenBank/DDBJ databases">
        <authorList>
            <person name="Park S."/>
        </authorList>
    </citation>
    <scope>NUCLEOTIDE SEQUENCE [LARGE SCALE GENOMIC DNA]</scope>
    <source>
        <strain evidence="2 3">DGU5</strain>
    </source>
</reference>
<dbReference type="PANTHER" id="PTHR36836:SF1">
    <property type="entry name" value="COLANIC ACID BIOSYNTHESIS PROTEIN WCAK"/>
    <property type="match status" value="1"/>
</dbReference>
<dbReference type="EMBL" id="JBDLBR010000004">
    <property type="protein sequence ID" value="MEN7538026.1"/>
    <property type="molecule type" value="Genomic_DNA"/>
</dbReference>
<sequence>MKSYIITGIQMRNKGSQAMFLSLYYALKSIDKDCEVTGFAFKTDEPEQYAFKLLPHDDYTRLVFKHNLENIPLFTPLLTRFAGLVRKTDKWNGKLPEMCQALRKADAIFDASGYTLGSGWSKGAGERLLDTIKMAKRYNTKIVLMPQSFGPFDWGEADDAEYLERVKHELSYCTKIYPREREGYECLKALGLDNIELSADMVIREKLFPTASEILASGEPPVATYPEEGSVGFIVNENLFRIGDSEAVLNLYAKLLDKLIDSGENVYFLNTSTADLNLTQKILQETKGKDKVKVITGDYSSPQLIDMISRFKYIVASRYHSIVFAYRSGVPAIIFGWASKYTDLAAHFQQSHYVFDVRDPGFDKIVGKIDQMAARCGDESRIIKECLEKNQVASVVQDAVDALAKAK</sequence>
<dbReference type="PANTHER" id="PTHR36836">
    <property type="entry name" value="COLANIC ACID BIOSYNTHESIS PROTEIN WCAK"/>
    <property type="match status" value="1"/>
</dbReference>
<keyword evidence="2" id="KW-0328">Glycosyltransferase</keyword>
<comment type="caution">
    <text evidence="2">The sequence shown here is derived from an EMBL/GenBank/DDBJ whole genome shotgun (WGS) entry which is preliminary data.</text>
</comment>
<name>A0ABV0CZ94_9SPHN</name>
<feature type="domain" description="Polysaccharide pyruvyl transferase" evidence="1">
    <location>
        <begin position="13"/>
        <end position="338"/>
    </location>
</feature>
<dbReference type="Proteomes" id="UP001484535">
    <property type="component" value="Unassembled WGS sequence"/>
</dbReference>